<comment type="caution">
    <text evidence="2">The sequence shown here is derived from an EMBL/GenBank/DDBJ whole genome shotgun (WGS) entry which is preliminary data.</text>
</comment>
<evidence type="ECO:0000256" key="1">
    <source>
        <dbReference type="SAM" id="Coils"/>
    </source>
</evidence>
<feature type="coiled-coil region" evidence="1">
    <location>
        <begin position="13"/>
        <end position="40"/>
    </location>
</feature>
<name>A0AAV4IGM3_9GAST</name>
<sequence length="462" mass="51960">MKRSKKVPKKLLAKVLEKENAELEENAKKILNEMATKRLQFSRLISQLTEHAGSRNCKTNSSLEKEILKLQMLMGLQGQQIVEPDQDQPRDVQELSTAQQAPEADVHIDTVLEEFMGHDATNEVCDASDVEMLKDIREGQLSFNSDNADSLKLKNADDGFAVLTLTRDFCNPQNQIASSCSSNDNPNVNLAESEFLDIFDTLFSSDGEKDKSECCADETFVTTDNSAISSQSTACRLEDFKVQLKFQSPSPQQTNQPDATRDQQYENNCWEWVGQKEQDVSLHPSLENNKKQQSCAPSLYPVHNNYADMGSYADMGEIAELLEQNDYSKEVKVNHHPSVDDGQFPNEQNISCLEKFIYTEIEWKKLEERIPEPAEEDVSDIIDLNQEKQSLMLKNEMHELYVGSAPSPEPEVWAALISLSEGADLPTNMFLQQSSAEMGNSPDNLSCGLQVEQIDFYTAGFD</sequence>
<dbReference type="Proteomes" id="UP000762676">
    <property type="component" value="Unassembled WGS sequence"/>
</dbReference>
<protein>
    <submittedName>
        <fullName evidence="2">Uncharacterized protein</fullName>
    </submittedName>
</protein>
<keyword evidence="3" id="KW-1185">Reference proteome</keyword>
<evidence type="ECO:0000313" key="2">
    <source>
        <dbReference type="EMBL" id="GFS09483.1"/>
    </source>
</evidence>
<gene>
    <name evidence="2" type="ORF">ElyMa_006622600</name>
</gene>
<proteinExistence type="predicted"/>
<dbReference type="AlphaFoldDB" id="A0AAV4IGM3"/>
<keyword evidence="1" id="KW-0175">Coiled coil</keyword>
<evidence type="ECO:0000313" key="3">
    <source>
        <dbReference type="Proteomes" id="UP000762676"/>
    </source>
</evidence>
<reference evidence="2 3" key="1">
    <citation type="journal article" date="2021" name="Elife">
        <title>Chloroplast acquisition without the gene transfer in kleptoplastic sea slugs, Plakobranchus ocellatus.</title>
        <authorList>
            <person name="Maeda T."/>
            <person name="Takahashi S."/>
            <person name="Yoshida T."/>
            <person name="Shimamura S."/>
            <person name="Takaki Y."/>
            <person name="Nagai Y."/>
            <person name="Toyoda A."/>
            <person name="Suzuki Y."/>
            <person name="Arimoto A."/>
            <person name="Ishii H."/>
            <person name="Satoh N."/>
            <person name="Nishiyama T."/>
            <person name="Hasebe M."/>
            <person name="Maruyama T."/>
            <person name="Minagawa J."/>
            <person name="Obokata J."/>
            <person name="Shigenobu S."/>
        </authorList>
    </citation>
    <scope>NUCLEOTIDE SEQUENCE [LARGE SCALE GENOMIC DNA]</scope>
</reference>
<organism evidence="2 3">
    <name type="scientific">Elysia marginata</name>
    <dbReference type="NCBI Taxonomy" id="1093978"/>
    <lineage>
        <taxon>Eukaryota</taxon>
        <taxon>Metazoa</taxon>
        <taxon>Spiralia</taxon>
        <taxon>Lophotrochozoa</taxon>
        <taxon>Mollusca</taxon>
        <taxon>Gastropoda</taxon>
        <taxon>Heterobranchia</taxon>
        <taxon>Euthyneura</taxon>
        <taxon>Panpulmonata</taxon>
        <taxon>Sacoglossa</taxon>
        <taxon>Placobranchoidea</taxon>
        <taxon>Plakobranchidae</taxon>
        <taxon>Elysia</taxon>
    </lineage>
</organism>
<dbReference type="EMBL" id="BMAT01013291">
    <property type="protein sequence ID" value="GFS09483.1"/>
    <property type="molecule type" value="Genomic_DNA"/>
</dbReference>
<accession>A0AAV4IGM3</accession>